<feature type="transmembrane region" description="Helical" evidence="2">
    <location>
        <begin position="144"/>
        <end position="163"/>
    </location>
</feature>
<sequence length="300" mass="31372">MLIGILSVAGAATLLGIMPTLQKQVLLDGLHMNSLMFYSNLIILLVSAAMALAKGKSLRAKPAQLVQALAMGVVGMLITSFLLNTALVYLPVGMTIMFNFLYPAVVCVVMGTVFRQGFSKLQVVAIVCSIAGMVFLAGEGGNMELMGVLAALASAFTYGAYLIANEKGPANDLPIEAKLFYVALPGTVLWGVVAPATGTMQLPSSPSGWLFVLGAGLFNVGGYFLMMYGISRMGASTAAFVSMLEPIVSVVFGTVWFHDPVTQGMVIGGLMVLASILLIAVDGNRKAKAAQPPEKKSAPV</sequence>
<gene>
    <name evidence="4" type="ORF">WMO64_15370</name>
</gene>
<dbReference type="PANTHER" id="PTHR22911:SF137">
    <property type="entry name" value="SOLUTE CARRIER FAMILY 35 MEMBER G2-RELATED"/>
    <property type="match status" value="1"/>
</dbReference>
<dbReference type="Proteomes" id="UP001464378">
    <property type="component" value="Unassembled WGS sequence"/>
</dbReference>
<dbReference type="RefSeq" id="WP_349232539.1">
    <property type="nucleotide sequence ID" value="NZ_JBBMFK010000034.1"/>
</dbReference>
<organism evidence="4 5">
    <name type="scientific">Pseudoflavonifractor intestinihominis</name>
    <dbReference type="NCBI Taxonomy" id="3133171"/>
    <lineage>
        <taxon>Bacteria</taxon>
        <taxon>Bacillati</taxon>
        <taxon>Bacillota</taxon>
        <taxon>Clostridia</taxon>
        <taxon>Eubacteriales</taxon>
        <taxon>Oscillospiraceae</taxon>
        <taxon>Pseudoflavonifractor</taxon>
    </lineage>
</organism>
<keyword evidence="2" id="KW-0472">Membrane</keyword>
<dbReference type="InterPro" id="IPR037185">
    <property type="entry name" value="EmrE-like"/>
</dbReference>
<feature type="transmembrane region" description="Helical" evidence="2">
    <location>
        <begin position="65"/>
        <end position="90"/>
    </location>
</feature>
<feature type="transmembrane region" description="Helical" evidence="2">
    <location>
        <begin position="96"/>
        <end position="114"/>
    </location>
</feature>
<comment type="similarity">
    <text evidence="1">Belongs to the EamA transporter family.</text>
</comment>
<feature type="transmembrane region" description="Helical" evidence="2">
    <location>
        <begin position="263"/>
        <end position="281"/>
    </location>
</feature>
<feature type="transmembrane region" description="Helical" evidence="2">
    <location>
        <begin position="35"/>
        <end position="53"/>
    </location>
</feature>
<dbReference type="Gene3D" id="1.10.3730.20">
    <property type="match status" value="1"/>
</dbReference>
<evidence type="ECO:0000256" key="2">
    <source>
        <dbReference type="SAM" id="Phobius"/>
    </source>
</evidence>
<evidence type="ECO:0000313" key="4">
    <source>
        <dbReference type="EMBL" id="MEQ2444833.1"/>
    </source>
</evidence>
<feature type="domain" description="EamA" evidence="3">
    <location>
        <begin position="3"/>
        <end position="136"/>
    </location>
</feature>
<proteinExistence type="inferred from homology"/>
<reference evidence="4 5" key="1">
    <citation type="submission" date="2024-03" db="EMBL/GenBank/DDBJ databases">
        <title>Human intestinal bacterial collection.</title>
        <authorList>
            <person name="Pauvert C."/>
            <person name="Hitch T.C.A."/>
            <person name="Clavel T."/>
        </authorList>
    </citation>
    <scope>NUCLEOTIDE SEQUENCE [LARGE SCALE GENOMIC DNA]</scope>
    <source>
        <strain evidence="4 5">CLA-AP-H29</strain>
    </source>
</reference>
<dbReference type="Pfam" id="PF00892">
    <property type="entry name" value="EamA"/>
    <property type="match status" value="2"/>
</dbReference>
<feature type="transmembrane region" description="Helical" evidence="2">
    <location>
        <begin position="121"/>
        <end position="138"/>
    </location>
</feature>
<dbReference type="PANTHER" id="PTHR22911">
    <property type="entry name" value="ACYL-MALONYL CONDENSING ENZYME-RELATED"/>
    <property type="match status" value="1"/>
</dbReference>
<feature type="transmembrane region" description="Helical" evidence="2">
    <location>
        <begin position="238"/>
        <end position="257"/>
    </location>
</feature>
<keyword evidence="5" id="KW-1185">Reference proteome</keyword>
<dbReference type="EMBL" id="JBBMFK010000034">
    <property type="protein sequence ID" value="MEQ2444833.1"/>
    <property type="molecule type" value="Genomic_DNA"/>
</dbReference>
<evidence type="ECO:0000259" key="3">
    <source>
        <dbReference type="Pfam" id="PF00892"/>
    </source>
</evidence>
<dbReference type="InterPro" id="IPR000620">
    <property type="entry name" value="EamA_dom"/>
</dbReference>
<evidence type="ECO:0000256" key="1">
    <source>
        <dbReference type="ARBA" id="ARBA00007362"/>
    </source>
</evidence>
<evidence type="ECO:0000313" key="5">
    <source>
        <dbReference type="Proteomes" id="UP001464378"/>
    </source>
</evidence>
<comment type="caution">
    <text evidence="4">The sequence shown here is derived from an EMBL/GenBank/DDBJ whole genome shotgun (WGS) entry which is preliminary data.</text>
</comment>
<feature type="transmembrane region" description="Helical" evidence="2">
    <location>
        <begin position="208"/>
        <end position="226"/>
    </location>
</feature>
<feature type="domain" description="EamA" evidence="3">
    <location>
        <begin position="146"/>
        <end position="280"/>
    </location>
</feature>
<keyword evidence="2" id="KW-1133">Transmembrane helix</keyword>
<dbReference type="SUPFAM" id="SSF103481">
    <property type="entry name" value="Multidrug resistance efflux transporter EmrE"/>
    <property type="match status" value="2"/>
</dbReference>
<feature type="transmembrane region" description="Helical" evidence="2">
    <location>
        <begin position="175"/>
        <end position="196"/>
    </location>
</feature>
<keyword evidence="2" id="KW-0812">Transmembrane</keyword>
<accession>A0ABV1EBY2</accession>
<name>A0ABV1EBY2_9FIRM</name>
<protein>
    <submittedName>
        <fullName evidence="4">DMT family transporter</fullName>
    </submittedName>
</protein>